<accession>A0AAW2E7Z0</accession>
<dbReference type="EMBL" id="JADYXP020000029">
    <property type="protein sequence ID" value="KAL0099095.1"/>
    <property type="molecule type" value="Genomic_DNA"/>
</dbReference>
<organism evidence="1 2">
    <name type="scientific">Cardiocondyla obscurior</name>
    <dbReference type="NCBI Taxonomy" id="286306"/>
    <lineage>
        <taxon>Eukaryota</taxon>
        <taxon>Metazoa</taxon>
        <taxon>Ecdysozoa</taxon>
        <taxon>Arthropoda</taxon>
        <taxon>Hexapoda</taxon>
        <taxon>Insecta</taxon>
        <taxon>Pterygota</taxon>
        <taxon>Neoptera</taxon>
        <taxon>Endopterygota</taxon>
        <taxon>Hymenoptera</taxon>
        <taxon>Apocrita</taxon>
        <taxon>Aculeata</taxon>
        <taxon>Formicoidea</taxon>
        <taxon>Formicidae</taxon>
        <taxon>Myrmicinae</taxon>
        <taxon>Cardiocondyla</taxon>
    </lineage>
</organism>
<evidence type="ECO:0000313" key="1">
    <source>
        <dbReference type="EMBL" id="KAL0099095.1"/>
    </source>
</evidence>
<name>A0AAW2E7Z0_9HYME</name>
<proteinExistence type="predicted"/>
<evidence type="ECO:0000313" key="2">
    <source>
        <dbReference type="Proteomes" id="UP001430953"/>
    </source>
</evidence>
<keyword evidence="2" id="KW-1185">Reference proteome</keyword>
<gene>
    <name evidence="1" type="ORF">PUN28_020264</name>
</gene>
<protein>
    <recommendedName>
        <fullName evidence="3">Ribosomal protein L22</fullName>
    </recommendedName>
</protein>
<comment type="caution">
    <text evidence="1">The sequence shown here is derived from an EMBL/GenBank/DDBJ whole genome shotgun (WGS) entry which is preliminary data.</text>
</comment>
<dbReference type="Proteomes" id="UP001430953">
    <property type="component" value="Unassembled WGS sequence"/>
</dbReference>
<evidence type="ECO:0008006" key="3">
    <source>
        <dbReference type="Google" id="ProtNLM"/>
    </source>
</evidence>
<reference evidence="1 2" key="1">
    <citation type="submission" date="2023-03" db="EMBL/GenBank/DDBJ databases">
        <title>High recombination rates correlate with genetic variation in Cardiocondyla obscurior ants.</title>
        <authorList>
            <person name="Errbii M."/>
        </authorList>
    </citation>
    <scope>NUCLEOTIDE SEQUENCE [LARGE SCALE GENOMIC DNA]</scope>
    <source>
        <strain evidence="1">Alpha-2009</strain>
        <tissue evidence="1">Whole body</tissue>
    </source>
</reference>
<dbReference type="AlphaFoldDB" id="A0AAW2E7Z0"/>
<sequence length="34" mass="3926">MRRHVPETSIRLLRAIHVAKKETEEAARVSVRKG</sequence>